<comment type="catalytic activity">
    <reaction evidence="7 8">
        <text>2 pyruvate + H(+) = (2S)-2-acetolactate + CO2</text>
        <dbReference type="Rhea" id="RHEA:25249"/>
        <dbReference type="ChEBI" id="CHEBI:15361"/>
        <dbReference type="ChEBI" id="CHEBI:15378"/>
        <dbReference type="ChEBI" id="CHEBI:16526"/>
        <dbReference type="ChEBI" id="CHEBI:58476"/>
        <dbReference type="EC" id="2.2.1.6"/>
    </reaction>
</comment>
<keyword evidence="11" id="KW-1185">Reference proteome</keyword>
<evidence type="ECO:0000256" key="8">
    <source>
        <dbReference type="RuleBase" id="RU368092"/>
    </source>
</evidence>
<keyword evidence="6 8" id="KW-0100">Branched-chain amino acid biosynthesis</keyword>
<dbReference type="InterPro" id="IPR019455">
    <property type="entry name" value="Acetolactate_synth_ssu_C"/>
</dbReference>
<dbReference type="GO" id="GO:0005829">
    <property type="term" value="C:cytosol"/>
    <property type="evidence" value="ECO:0007669"/>
    <property type="project" value="TreeGrafter"/>
</dbReference>
<dbReference type="PROSITE" id="PS51671">
    <property type="entry name" value="ACT"/>
    <property type="match status" value="1"/>
</dbReference>
<protein>
    <recommendedName>
        <fullName evidence="8">Acetolactate synthase small subunit</fullName>
        <shortName evidence="8">AHAS</shortName>
        <shortName evidence="8">ALS</shortName>
        <ecNumber evidence="8">2.2.1.6</ecNumber>
    </recommendedName>
    <alternativeName>
        <fullName evidence="8">Acetohydroxy-acid synthase small subunit</fullName>
    </alternativeName>
</protein>
<dbReference type="OrthoDB" id="9787365at2"/>
<dbReference type="Gene3D" id="3.30.70.1150">
    <property type="entry name" value="ACT-like. Chain A, domain 2"/>
    <property type="match status" value="1"/>
</dbReference>
<dbReference type="NCBIfam" id="TIGR00119">
    <property type="entry name" value="acolac_sm"/>
    <property type="match status" value="1"/>
</dbReference>
<dbReference type="NCBIfam" id="NF008864">
    <property type="entry name" value="PRK11895.1"/>
    <property type="match status" value="1"/>
</dbReference>
<accession>A0A1H7UZK2</accession>
<feature type="domain" description="ACT" evidence="9">
    <location>
        <begin position="7"/>
        <end position="81"/>
    </location>
</feature>
<dbReference type="GO" id="GO:0009099">
    <property type="term" value="P:L-valine biosynthetic process"/>
    <property type="evidence" value="ECO:0007669"/>
    <property type="project" value="UniProtKB-UniRule"/>
</dbReference>
<dbReference type="GO" id="GO:0003984">
    <property type="term" value="F:acetolactate synthase activity"/>
    <property type="evidence" value="ECO:0007669"/>
    <property type="project" value="UniProtKB-UniRule"/>
</dbReference>
<sequence length="157" mass="17299">MDIKESVISILASNKPDVLARIAGTFSGRGFNIDSITANVTRDPRITKILITTHGDQDTIIKIEKQLNRLVDVHQVADLTSLDLPLREMLMIRMPMKGENQDKIMEIVDRYKGEVIETGAGYGVLELTGSKEDMDNALAALELLGIDDFARTGSITL</sequence>
<dbReference type="InterPro" id="IPR027271">
    <property type="entry name" value="Acetolactate_synth/TF_NikR_C"/>
</dbReference>
<dbReference type="InterPro" id="IPR045865">
    <property type="entry name" value="ACT-like_dom_sf"/>
</dbReference>
<dbReference type="RefSeq" id="WP_093882124.1">
    <property type="nucleotide sequence ID" value="NZ_FOBS01000002.1"/>
</dbReference>
<evidence type="ECO:0000256" key="2">
    <source>
        <dbReference type="ARBA" id="ARBA00005025"/>
    </source>
</evidence>
<dbReference type="Proteomes" id="UP000198744">
    <property type="component" value="Unassembled WGS sequence"/>
</dbReference>
<organism evidence="10 11">
    <name type="scientific">Syntrophus gentianae</name>
    <dbReference type="NCBI Taxonomy" id="43775"/>
    <lineage>
        <taxon>Bacteria</taxon>
        <taxon>Pseudomonadati</taxon>
        <taxon>Thermodesulfobacteriota</taxon>
        <taxon>Syntrophia</taxon>
        <taxon>Syntrophales</taxon>
        <taxon>Syntrophaceae</taxon>
        <taxon>Syntrophus</taxon>
    </lineage>
</organism>
<evidence type="ECO:0000313" key="11">
    <source>
        <dbReference type="Proteomes" id="UP000198744"/>
    </source>
</evidence>
<dbReference type="InterPro" id="IPR004789">
    <property type="entry name" value="Acetalactate_synth_ssu"/>
</dbReference>
<dbReference type="InterPro" id="IPR039557">
    <property type="entry name" value="AHAS_ACT"/>
</dbReference>
<evidence type="ECO:0000256" key="6">
    <source>
        <dbReference type="ARBA" id="ARBA00023304"/>
    </source>
</evidence>
<dbReference type="STRING" id="43775.SAMN04489760_102206"/>
<dbReference type="InterPro" id="IPR002912">
    <property type="entry name" value="ACT_dom"/>
</dbReference>
<dbReference type="Gene3D" id="3.30.70.260">
    <property type="match status" value="1"/>
</dbReference>
<dbReference type="EMBL" id="FOBS01000002">
    <property type="protein sequence ID" value="SEM02199.1"/>
    <property type="molecule type" value="Genomic_DNA"/>
</dbReference>
<dbReference type="CDD" id="cd04878">
    <property type="entry name" value="ACT_AHAS"/>
    <property type="match status" value="1"/>
</dbReference>
<dbReference type="GO" id="GO:1990610">
    <property type="term" value="F:acetolactate synthase regulator activity"/>
    <property type="evidence" value="ECO:0007669"/>
    <property type="project" value="UniProtKB-UniRule"/>
</dbReference>
<dbReference type="UniPathway" id="UPA00047">
    <property type="reaction ID" value="UER00055"/>
</dbReference>
<evidence type="ECO:0000256" key="5">
    <source>
        <dbReference type="ARBA" id="ARBA00022605"/>
    </source>
</evidence>
<keyword evidence="5 8" id="KW-0028">Amino-acid biosynthesis</keyword>
<proteinExistence type="inferred from homology"/>
<dbReference type="UniPathway" id="UPA00049">
    <property type="reaction ID" value="UER00059"/>
</dbReference>
<dbReference type="SUPFAM" id="SSF55021">
    <property type="entry name" value="ACT-like"/>
    <property type="match status" value="2"/>
</dbReference>
<dbReference type="GO" id="GO:0009097">
    <property type="term" value="P:isoleucine biosynthetic process"/>
    <property type="evidence" value="ECO:0007669"/>
    <property type="project" value="UniProtKB-UniRule"/>
</dbReference>
<evidence type="ECO:0000259" key="9">
    <source>
        <dbReference type="PROSITE" id="PS51671"/>
    </source>
</evidence>
<dbReference type="Pfam" id="PF22629">
    <property type="entry name" value="ACT_AHAS_ss"/>
    <property type="match status" value="1"/>
</dbReference>
<dbReference type="Pfam" id="PF10369">
    <property type="entry name" value="ALS_ss_C"/>
    <property type="match status" value="1"/>
</dbReference>
<evidence type="ECO:0000256" key="7">
    <source>
        <dbReference type="ARBA" id="ARBA00048670"/>
    </source>
</evidence>
<dbReference type="AlphaFoldDB" id="A0A1H7UZK2"/>
<dbReference type="PANTHER" id="PTHR30239:SF0">
    <property type="entry name" value="ACETOLACTATE SYNTHASE SMALL SUBUNIT 1, CHLOROPLASTIC"/>
    <property type="match status" value="1"/>
</dbReference>
<reference evidence="10 11" key="1">
    <citation type="submission" date="2016-10" db="EMBL/GenBank/DDBJ databases">
        <authorList>
            <person name="de Groot N.N."/>
        </authorList>
    </citation>
    <scope>NUCLEOTIDE SEQUENCE [LARGE SCALE GENOMIC DNA]</scope>
    <source>
        <strain evidence="10 11">DSM 8423</strain>
    </source>
</reference>
<evidence type="ECO:0000256" key="3">
    <source>
        <dbReference type="ARBA" id="ARBA00006341"/>
    </source>
</evidence>
<comment type="function">
    <text evidence="8">Catalyzes the conversion of 2 pyruvate molecules into acetolactate in the first common step of the biosynthetic pathway of the branched-amino acids such as leucine, isoleucine, and valine.</text>
</comment>
<dbReference type="PANTHER" id="PTHR30239">
    <property type="entry name" value="ACETOLACTATE SYNTHASE SMALL SUBUNIT"/>
    <property type="match status" value="1"/>
</dbReference>
<comment type="subunit">
    <text evidence="4 8">Dimer of large and small chains.</text>
</comment>
<dbReference type="InterPro" id="IPR054480">
    <property type="entry name" value="AHAS_small-like_ACT"/>
</dbReference>
<keyword evidence="8" id="KW-0808">Transferase</keyword>
<evidence type="ECO:0000313" key="10">
    <source>
        <dbReference type="EMBL" id="SEM02199.1"/>
    </source>
</evidence>
<comment type="pathway">
    <text evidence="1 8">Amino-acid biosynthesis; L-isoleucine biosynthesis; L-isoleucine from 2-oxobutanoate: step 1/4.</text>
</comment>
<evidence type="ECO:0000256" key="1">
    <source>
        <dbReference type="ARBA" id="ARBA00004974"/>
    </source>
</evidence>
<dbReference type="EC" id="2.2.1.6" evidence="8"/>
<evidence type="ECO:0000256" key="4">
    <source>
        <dbReference type="ARBA" id="ARBA00011744"/>
    </source>
</evidence>
<gene>
    <name evidence="10" type="ORF">SAMN04489760_102206</name>
</gene>
<comment type="pathway">
    <text evidence="2 8">Amino-acid biosynthesis; L-valine biosynthesis; L-valine from pyruvate: step 1/4.</text>
</comment>
<name>A0A1H7UZK2_9BACT</name>
<comment type="similarity">
    <text evidence="3 8">Belongs to the acetolactate synthase small subunit family.</text>
</comment>